<protein>
    <submittedName>
        <fullName evidence="2">Uncharacterized protein</fullName>
    </submittedName>
</protein>
<evidence type="ECO:0000313" key="2">
    <source>
        <dbReference type="EMBL" id="KAJ8067122.1"/>
    </source>
</evidence>
<evidence type="ECO:0000256" key="1">
    <source>
        <dbReference type="SAM" id="SignalP"/>
    </source>
</evidence>
<feature type="chain" id="PRO_5040740579" evidence="1">
    <location>
        <begin position="21"/>
        <end position="246"/>
    </location>
</feature>
<evidence type="ECO:0000313" key="3">
    <source>
        <dbReference type="Proteomes" id="UP001152300"/>
    </source>
</evidence>
<organism evidence="2 3">
    <name type="scientific">Sclerotinia nivalis</name>
    <dbReference type="NCBI Taxonomy" id="352851"/>
    <lineage>
        <taxon>Eukaryota</taxon>
        <taxon>Fungi</taxon>
        <taxon>Dikarya</taxon>
        <taxon>Ascomycota</taxon>
        <taxon>Pezizomycotina</taxon>
        <taxon>Leotiomycetes</taxon>
        <taxon>Helotiales</taxon>
        <taxon>Sclerotiniaceae</taxon>
        <taxon>Sclerotinia</taxon>
    </lineage>
</organism>
<reference evidence="2" key="1">
    <citation type="submission" date="2022-11" db="EMBL/GenBank/DDBJ databases">
        <title>Genome Resource of Sclerotinia nivalis Strain SnTB1, a Plant Pathogen Isolated from American Ginseng.</title>
        <authorList>
            <person name="Fan S."/>
        </authorList>
    </citation>
    <scope>NUCLEOTIDE SEQUENCE</scope>
    <source>
        <strain evidence="2">SnTB1</strain>
    </source>
</reference>
<dbReference type="AlphaFoldDB" id="A0A9X0AQJ9"/>
<keyword evidence="3" id="KW-1185">Reference proteome</keyword>
<keyword evidence="1" id="KW-0732">Signal</keyword>
<proteinExistence type="predicted"/>
<name>A0A9X0AQJ9_9HELO</name>
<dbReference type="EMBL" id="JAPEIS010000004">
    <property type="protein sequence ID" value="KAJ8067122.1"/>
    <property type="molecule type" value="Genomic_DNA"/>
</dbReference>
<comment type="caution">
    <text evidence="2">The sequence shown here is derived from an EMBL/GenBank/DDBJ whole genome shotgun (WGS) entry which is preliminary data.</text>
</comment>
<accession>A0A9X0AQJ9</accession>
<dbReference type="Proteomes" id="UP001152300">
    <property type="component" value="Unassembled WGS sequence"/>
</dbReference>
<sequence>MHIILTHSLILLGIFTYSSAALVRQQTSRLPLTEGFQNNLGFSVDKEQAVSPTAVTDFKPFVQTPVFAVPSSIASPDLEGPAPTAQPLSAVAIDRRDDAGTDFAEQLNPRNLREGGPTSFAVLAGLTPFETPTPLPSITANPTFSEEFMTPTTTIIEESSTTTIPLSRAPPQTFQTITASSALASITPANQRRGFYEDKAYCEALAPSEVPDCLFEKGLLVPYTTVTTVLDGATRALVEVSEAPHV</sequence>
<dbReference type="OrthoDB" id="3551508at2759"/>
<feature type="signal peptide" evidence="1">
    <location>
        <begin position="1"/>
        <end position="20"/>
    </location>
</feature>
<gene>
    <name evidence="2" type="ORF">OCU04_004497</name>
</gene>